<dbReference type="InterPro" id="IPR023608">
    <property type="entry name" value="Transglutaminase_animal"/>
</dbReference>
<dbReference type="Pfam" id="PF00868">
    <property type="entry name" value="Transglut_N"/>
    <property type="match status" value="1"/>
</dbReference>
<dbReference type="Proteomes" id="UP001642483">
    <property type="component" value="Unassembled WGS sequence"/>
</dbReference>
<dbReference type="InterPro" id="IPR038765">
    <property type="entry name" value="Papain-like_cys_pep_sf"/>
</dbReference>
<dbReference type="InterPro" id="IPR014756">
    <property type="entry name" value="Ig_E-set"/>
</dbReference>
<dbReference type="Gene3D" id="3.90.260.10">
    <property type="entry name" value="Transglutaminase-like"/>
    <property type="match status" value="1"/>
</dbReference>
<dbReference type="InterPro" id="IPR002931">
    <property type="entry name" value="Transglutaminase-like"/>
</dbReference>
<feature type="domain" description="Transglutaminase-like" evidence="2">
    <location>
        <begin position="337"/>
        <end position="430"/>
    </location>
</feature>
<reference evidence="3 4" key="1">
    <citation type="submission" date="2024-02" db="EMBL/GenBank/DDBJ databases">
        <authorList>
            <person name="Daric V."/>
            <person name="Darras S."/>
        </authorList>
    </citation>
    <scope>NUCLEOTIDE SEQUENCE [LARGE SCALE GENOMIC DNA]</scope>
</reference>
<dbReference type="InterPro" id="IPR050779">
    <property type="entry name" value="Transglutaminase"/>
</dbReference>
<dbReference type="SUPFAM" id="SSF49309">
    <property type="entry name" value="Transglutaminase, two C-terminal domains"/>
    <property type="match status" value="2"/>
</dbReference>
<organism evidence="3 4">
    <name type="scientific">Clavelina lepadiformis</name>
    <name type="common">Light-bulb sea squirt</name>
    <name type="synonym">Ascidia lepadiformis</name>
    <dbReference type="NCBI Taxonomy" id="159417"/>
    <lineage>
        <taxon>Eukaryota</taxon>
        <taxon>Metazoa</taxon>
        <taxon>Chordata</taxon>
        <taxon>Tunicata</taxon>
        <taxon>Ascidiacea</taxon>
        <taxon>Aplousobranchia</taxon>
        <taxon>Clavelinidae</taxon>
        <taxon>Clavelina</taxon>
    </lineage>
</organism>
<dbReference type="EMBL" id="CAWYQH010000119">
    <property type="protein sequence ID" value="CAK8691236.1"/>
    <property type="molecule type" value="Genomic_DNA"/>
</dbReference>
<evidence type="ECO:0000313" key="3">
    <source>
        <dbReference type="EMBL" id="CAK8691236.1"/>
    </source>
</evidence>
<proteinExistence type="inferred from homology"/>
<evidence type="ECO:0000259" key="2">
    <source>
        <dbReference type="SMART" id="SM00460"/>
    </source>
</evidence>
<name>A0ABP0GHM1_CLALP</name>
<keyword evidence="4" id="KW-1185">Reference proteome</keyword>
<comment type="similarity">
    <text evidence="1">Belongs to the transglutaminase superfamily. Transglutaminase family.</text>
</comment>
<dbReference type="Gene3D" id="2.60.40.10">
    <property type="entry name" value="Immunoglobulins"/>
    <property type="match status" value="3"/>
</dbReference>
<protein>
    <recommendedName>
        <fullName evidence="2">Transglutaminase-like domain-containing protein</fullName>
    </recommendedName>
</protein>
<dbReference type="InterPro" id="IPR001102">
    <property type="entry name" value="Transglutaminase_N"/>
</dbReference>
<dbReference type="PANTHER" id="PTHR11590">
    <property type="entry name" value="PROTEIN-GLUTAMINE GAMMA-GLUTAMYLTRANSFERASE"/>
    <property type="match status" value="1"/>
</dbReference>
<dbReference type="Pfam" id="PF01841">
    <property type="entry name" value="Transglut_core"/>
    <property type="match status" value="1"/>
</dbReference>
<dbReference type="InterPro" id="IPR036238">
    <property type="entry name" value="Transglutaminase_C_sf"/>
</dbReference>
<gene>
    <name evidence="3" type="ORF">CVLEPA_LOCUS23817</name>
</gene>
<comment type="caution">
    <text evidence="3">The sequence shown here is derived from an EMBL/GenBank/DDBJ whole genome shotgun (WGS) entry which is preliminary data.</text>
</comment>
<evidence type="ECO:0000313" key="4">
    <source>
        <dbReference type="Proteomes" id="UP001642483"/>
    </source>
</evidence>
<sequence>MGNFEVKQQEPTEREDVVEYLDGHPTFLCDYIHRNPHLLDNYVIDNVDEATASGWLAKVQKAPPTELLQTLRIDYLKEKNCAQHHTDKYIHKDLVVRRADSFLLDLYFKNRKYRAAKDHIFLEFAIGNSKTAKGTLFRVPVKNSLQGGPWSGKILAKDEKAKKITVQVNVPADAIIGRYKLTVEVTSVLDDGPKTERIAKPDVIVIFNPFKPADVCFMDDEAQRDEYLLKDTGIIYYGQYYRMGGKRWFFGQFEEGILDIALKLLREDSRAKKNPVKSLKQRFSPVYCSRVLSAMVNCSDDKGVLYGRWDGEYADGKRPTTWDGSVKILKQWNETNMEPVKYGQCWVFSGLLTTVLRALGIPARSVTNFQSAHDVEFNMTIDTFVDEDGEKADIDVGDSIWNFHVWNEGYFRRPDLPKGYDGWQAVDSTPQEESSGIYQCGPAPVKAIKNGEIFIGSDTNFLFGEVNADRLTWIVGNDQEVEELIKRETRHVGRNISTKAVGSNAREDLTKHYKHLEGSAEERAAFSRAYAHAKKPQYHEKLDTIEKEGDIKINIEPVGDVINGQTVKVAVKVQNDTTVDKFATVSIVLKTMLHNDQRKAFLKRVKYEKPIKGGQDETQTIELPFNEYGRHLADNAVIRVVTTVRVKETNKFYVDSFDVQVDSPDCITLESEDQLKRNSYNYVKITIQNPLPVPLTNAAFSLDGSGFSGKDIKIKDPIPPKGAYTHTAEIYVYRGGTLTLMVDFDALEIMNVKTEKEVTVIG</sequence>
<accession>A0ABP0GHM1</accession>
<dbReference type="PIRSF" id="PIRSF000459">
    <property type="entry name" value="TGM_EBP42"/>
    <property type="match status" value="1"/>
</dbReference>
<dbReference type="PANTHER" id="PTHR11590:SF81">
    <property type="entry name" value="PROTEIN-GLUTAMINE GAMMA-GLUTAMYLTRANSFERASE K-LIKE ISOFORM X4"/>
    <property type="match status" value="1"/>
</dbReference>
<dbReference type="SUPFAM" id="SSF81296">
    <property type="entry name" value="E set domains"/>
    <property type="match status" value="1"/>
</dbReference>
<dbReference type="InterPro" id="IPR013783">
    <property type="entry name" value="Ig-like_fold"/>
</dbReference>
<dbReference type="InterPro" id="IPR036985">
    <property type="entry name" value="Transglutaminase-like_sf"/>
</dbReference>
<dbReference type="SMART" id="SM00460">
    <property type="entry name" value="TGc"/>
    <property type="match status" value="1"/>
</dbReference>
<evidence type="ECO:0000256" key="1">
    <source>
        <dbReference type="ARBA" id="ARBA00005968"/>
    </source>
</evidence>
<dbReference type="SUPFAM" id="SSF54001">
    <property type="entry name" value="Cysteine proteinases"/>
    <property type="match status" value="1"/>
</dbReference>